<organism evidence="2 3">
    <name type="scientific">Pseudomonas putida</name>
    <name type="common">Arthrobacter siderocapsulatus</name>
    <dbReference type="NCBI Taxonomy" id="303"/>
    <lineage>
        <taxon>Bacteria</taxon>
        <taxon>Pseudomonadati</taxon>
        <taxon>Pseudomonadota</taxon>
        <taxon>Gammaproteobacteria</taxon>
        <taxon>Pseudomonadales</taxon>
        <taxon>Pseudomonadaceae</taxon>
        <taxon>Pseudomonas</taxon>
    </lineage>
</organism>
<dbReference type="AlphaFoldDB" id="A0A4D6XF39"/>
<dbReference type="Pfam" id="PF13986">
    <property type="entry name" value="DUF4224"/>
    <property type="match status" value="1"/>
</dbReference>
<protein>
    <submittedName>
        <fullName evidence="2">DUF4224 domain-containing protein</fullName>
    </submittedName>
</protein>
<accession>A0A4D6XF39</accession>
<dbReference type="RefSeq" id="WP_136915536.1">
    <property type="nucleotide sequence ID" value="NZ_CP039371.1"/>
</dbReference>
<evidence type="ECO:0000313" key="3">
    <source>
        <dbReference type="Proteomes" id="UP000298551"/>
    </source>
</evidence>
<reference evidence="3" key="1">
    <citation type="submission" date="2019-04" db="EMBL/GenBank/DDBJ databases">
        <title>Genome sequence of Pseudomonas putida 1290, an auxin catabolizing strain.</title>
        <authorList>
            <person name="Laird T.S."/>
            <person name="Leveau J.H.J."/>
        </authorList>
    </citation>
    <scope>NUCLEOTIDE SEQUENCE [LARGE SCALE GENOMIC DNA]</scope>
    <source>
        <strain evidence="3">1290</strain>
    </source>
</reference>
<dbReference type="EMBL" id="CP039371">
    <property type="protein sequence ID" value="QCI13400.1"/>
    <property type="molecule type" value="Genomic_DNA"/>
</dbReference>
<proteinExistence type="predicted"/>
<feature type="domain" description="DUF4224" evidence="1">
    <location>
        <begin position="5"/>
        <end position="49"/>
    </location>
</feature>
<dbReference type="InterPro" id="IPR025319">
    <property type="entry name" value="DUF4224"/>
</dbReference>
<dbReference type="OrthoDB" id="7067019at2"/>
<evidence type="ECO:0000259" key="1">
    <source>
        <dbReference type="Pfam" id="PF13986"/>
    </source>
</evidence>
<dbReference type="Proteomes" id="UP000298551">
    <property type="component" value="Chromosome"/>
</dbReference>
<gene>
    <name evidence="2" type="ORF">E6B08_19410</name>
</gene>
<evidence type="ECO:0000313" key="2">
    <source>
        <dbReference type="EMBL" id="QCI13400.1"/>
    </source>
</evidence>
<name>A0A4D6XF39_PSEPU</name>
<sequence>METEILSDEELADLTGYKARGWQRRWLNDRGWHFVESRGGRPLVGRQYARMKLGVTLEVVPLAPPPPTQAPAWTPDFSKVR</sequence>